<keyword evidence="15 16" id="KW-0456">Lyase</keyword>
<evidence type="ECO:0000256" key="8">
    <source>
        <dbReference type="ARBA" id="ARBA00022741"/>
    </source>
</evidence>
<dbReference type="PROSITE" id="PS00452">
    <property type="entry name" value="GUANYLATE_CYCLASE_1"/>
    <property type="match status" value="1"/>
</dbReference>
<dbReference type="EC" id="4.6.1.1" evidence="4"/>
<feature type="region of interest" description="Disordered" evidence="17">
    <location>
        <begin position="357"/>
        <end position="380"/>
    </location>
</feature>
<dbReference type="CDD" id="cd07302">
    <property type="entry name" value="CHD"/>
    <property type="match status" value="2"/>
</dbReference>
<feature type="domain" description="RUN" evidence="20">
    <location>
        <begin position="568"/>
        <end position="757"/>
    </location>
</feature>
<feature type="transmembrane region" description="Helical" evidence="18">
    <location>
        <begin position="1433"/>
        <end position="1457"/>
    </location>
</feature>
<dbReference type="GO" id="GO:0005524">
    <property type="term" value="F:ATP binding"/>
    <property type="evidence" value="ECO:0007669"/>
    <property type="project" value="UniProtKB-KW"/>
</dbReference>
<evidence type="ECO:0000313" key="22">
    <source>
        <dbReference type="Proteomes" id="UP000663860"/>
    </source>
</evidence>
<dbReference type="GO" id="GO:0004016">
    <property type="term" value="F:adenylate cyclase activity"/>
    <property type="evidence" value="ECO:0007669"/>
    <property type="project" value="UniProtKB-EC"/>
</dbReference>
<dbReference type="GO" id="GO:0046872">
    <property type="term" value="F:metal ion binding"/>
    <property type="evidence" value="ECO:0007669"/>
    <property type="project" value="UniProtKB-KW"/>
</dbReference>
<dbReference type="Pfam" id="PF26030">
    <property type="entry name" value="RUNDC1"/>
    <property type="match status" value="1"/>
</dbReference>
<feature type="domain" description="Guanylate cyclase" evidence="19">
    <location>
        <begin position="1703"/>
        <end position="1846"/>
    </location>
</feature>
<evidence type="ECO:0000259" key="20">
    <source>
        <dbReference type="PROSITE" id="PS50826"/>
    </source>
</evidence>
<feature type="transmembrane region" description="Helical" evidence="18">
    <location>
        <begin position="1408"/>
        <end position="1427"/>
    </location>
</feature>
<evidence type="ECO:0000256" key="12">
    <source>
        <dbReference type="ARBA" id="ARBA00022998"/>
    </source>
</evidence>
<evidence type="ECO:0000256" key="11">
    <source>
        <dbReference type="ARBA" id="ARBA00022989"/>
    </source>
</evidence>
<comment type="similarity">
    <text evidence="16">Belongs to the adenylyl cyclase class-4/guanylyl cyclase family.</text>
</comment>
<evidence type="ECO:0000256" key="18">
    <source>
        <dbReference type="SAM" id="Phobius"/>
    </source>
</evidence>
<evidence type="ECO:0000256" key="17">
    <source>
        <dbReference type="SAM" id="MobiDB-lite"/>
    </source>
</evidence>
<keyword evidence="8" id="KW-0547">Nucleotide-binding</keyword>
<feature type="transmembrane region" description="Helical" evidence="18">
    <location>
        <begin position="1586"/>
        <end position="1607"/>
    </location>
</feature>
<dbReference type="InterPro" id="IPR037213">
    <property type="entry name" value="Run_dom_sf"/>
</dbReference>
<evidence type="ECO:0000256" key="5">
    <source>
        <dbReference type="ARBA" id="ARBA00022692"/>
    </source>
</evidence>
<dbReference type="GO" id="GO:0007189">
    <property type="term" value="P:adenylate cyclase-activating G protein-coupled receptor signaling pathway"/>
    <property type="evidence" value="ECO:0007669"/>
    <property type="project" value="TreeGrafter"/>
</dbReference>
<organism evidence="21 22">
    <name type="scientific">Adineta steineri</name>
    <dbReference type="NCBI Taxonomy" id="433720"/>
    <lineage>
        <taxon>Eukaryota</taxon>
        <taxon>Metazoa</taxon>
        <taxon>Spiralia</taxon>
        <taxon>Gnathifera</taxon>
        <taxon>Rotifera</taxon>
        <taxon>Eurotatoria</taxon>
        <taxon>Bdelloidea</taxon>
        <taxon>Adinetida</taxon>
        <taxon>Adinetidae</taxon>
        <taxon>Adineta</taxon>
    </lineage>
</organism>
<evidence type="ECO:0000256" key="3">
    <source>
        <dbReference type="ARBA" id="ARBA00004141"/>
    </source>
</evidence>
<keyword evidence="6" id="KW-0479">Metal-binding</keyword>
<evidence type="ECO:0000259" key="19">
    <source>
        <dbReference type="PROSITE" id="PS50125"/>
    </source>
</evidence>
<keyword evidence="9" id="KW-0067">ATP-binding</keyword>
<gene>
    <name evidence="21" type="ORF">IZO911_LOCUS8116</name>
</gene>
<comment type="catalytic activity">
    <reaction evidence="1">
        <text>ATP = 3',5'-cyclic AMP + diphosphate</text>
        <dbReference type="Rhea" id="RHEA:15389"/>
        <dbReference type="ChEBI" id="CHEBI:30616"/>
        <dbReference type="ChEBI" id="CHEBI:33019"/>
        <dbReference type="ChEBI" id="CHEBI:58165"/>
        <dbReference type="EC" id="4.6.1.1"/>
    </reaction>
</comment>
<evidence type="ECO:0000256" key="4">
    <source>
        <dbReference type="ARBA" id="ARBA00012201"/>
    </source>
</evidence>
<protein>
    <recommendedName>
        <fullName evidence="4">adenylate cyclase</fullName>
        <ecNumber evidence="4">4.6.1.1</ecNumber>
    </recommendedName>
</protein>
<feature type="transmembrane region" description="Helical" evidence="18">
    <location>
        <begin position="875"/>
        <end position="896"/>
    </location>
</feature>
<keyword evidence="5 18" id="KW-0812">Transmembrane</keyword>
<evidence type="ECO:0000256" key="16">
    <source>
        <dbReference type="RuleBase" id="RU000405"/>
    </source>
</evidence>
<feature type="transmembrane region" description="Helical" evidence="18">
    <location>
        <begin position="1561"/>
        <end position="1581"/>
    </location>
</feature>
<dbReference type="Gene3D" id="3.30.70.1230">
    <property type="entry name" value="Nucleotide cyclase"/>
    <property type="match status" value="2"/>
</dbReference>
<feature type="transmembrane region" description="Helical" evidence="18">
    <location>
        <begin position="902"/>
        <end position="926"/>
    </location>
</feature>
<feature type="transmembrane region" description="Helical" evidence="18">
    <location>
        <begin position="933"/>
        <end position="951"/>
    </location>
</feature>
<feature type="transmembrane region" description="Helical" evidence="18">
    <location>
        <begin position="1784"/>
        <end position="1801"/>
    </location>
</feature>
<dbReference type="Pfam" id="PF02759">
    <property type="entry name" value="RUN"/>
    <property type="match status" value="2"/>
</dbReference>
<dbReference type="Gene3D" id="1.20.58.900">
    <property type="match status" value="2"/>
</dbReference>
<evidence type="ECO:0000256" key="14">
    <source>
        <dbReference type="ARBA" id="ARBA00023180"/>
    </source>
</evidence>
<reference evidence="21" key="1">
    <citation type="submission" date="2021-02" db="EMBL/GenBank/DDBJ databases">
        <authorList>
            <person name="Nowell W R."/>
        </authorList>
    </citation>
    <scope>NUCLEOTIDE SEQUENCE</scope>
</reference>
<dbReference type="InterPro" id="IPR018297">
    <property type="entry name" value="A/G_cyclase_CS"/>
</dbReference>
<keyword evidence="7" id="KW-0677">Repeat</keyword>
<dbReference type="Proteomes" id="UP000663860">
    <property type="component" value="Unassembled WGS sequence"/>
</dbReference>
<feature type="region of interest" description="Disordered" evidence="17">
    <location>
        <begin position="1"/>
        <end position="30"/>
    </location>
</feature>
<dbReference type="InterPro" id="IPR058732">
    <property type="entry name" value="RUNDC1_M"/>
</dbReference>
<dbReference type="EMBL" id="CAJNOE010000054">
    <property type="protein sequence ID" value="CAF0823232.1"/>
    <property type="molecule type" value="Genomic_DNA"/>
</dbReference>
<feature type="transmembrane region" description="Helical" evidence="18">
    <location>
        <begin position="1619"/>
        <end position="1637"/>
    </location>
</feature>
<dbReference type="InterPro" id="IPR004012">
    <property type="entry name" value="Run_dom"/>
</dbReference>
<keyword evidence="14" id="KW-0325">Glycoprotein</keyword>
<comment type="cofactor">
    <cofactor evidence="2">
        <name>Mg(2+)</name>
        <dbReference type="ChEBI" id="CHEBI:18420"/>
    </cofactor>
</comment>
<accession>A0A813UGT8</accession>
<sequence length="1913" mass="217655">MLQEDFNDDRLPMTGRLTPIGGASSDTEFGRSVNEEVNEKLILLEEHERLNSSLAALTRHFAHVQLRLQQVVGAPTTEDRESLLLELHEFASSGIPDVMCQSSMYTNDCTNEELIENEKCREKEFISELKQKLDELERYAAASGSLEGAPTSVTMEKQRVLIDQLRTKLDLQFDDAAVSKLSAEELRKLVDQAIHQLTNPVKLKENLITQMRTQINDLEKFIEFLKADSANAAAAASSLSPNDMKSIEPYKSSPNKSNPTTMNSFKMHSTTNKFSNENRANFSQTMKKVVVLTQLYTFLLLTCGTRTMQKKSNQPTPNMKKDIVAKKHFGDLRAKLEVAIDKVLNAIRLTNTFTRHNHGFTDDDDENNSSSVTTSDNDDEDYDQNAVVLAVRQDLAPALRALLEHGLYETNYSTSLAVWGCFATRASHAATNDTMHAWKLFLKFYEMKRGNEFANSPARKLSESFSLDVIGGKPITLKQCLLSGIDNIVKLHEKHSKSMDSCFKSFLCYALNDLRAKLEVAIDKVLNAIRLTNTFTRHNHGYTDDDDENNSSSVTTSDNDDEDYDQNAVVLAVRQDLAPALRALLEHGLYETNYSTSLAVWGCFATRANHAATNDTMHAWKLFLKFYEMKRGNEFANSPARKLSESFSLDVIGGKPITLKQCLLSGIDNIVKIHEKHSKSMDSCFKSFLCYALNEKKLVSFLRIILKTVPLVENYYQPWSYTKTTEKKIMDNNRDRMGKERNQQHRSPVFKLLRRRRNQPTTTTTTSSSLRASDQQNKTRNSFINQTKTNNKRKSTHVFDIGNTCNNSGNSARLTLDWSSTDVTTAPMDNKHYFGLYLIRIKHSLVLFSLLLTAIQSLIYLLLAIFSKKYFLAQFILEIILFACILLLSISLIILLQREKFLHAHVYISCLLIWFLLTLFSIIPILLQQYTSIIRLMGIITFSIITIHTTLPISRSWTVLMALITSFIHLILVIQTHRTNGLNNKSSRMELKLEVICLSLFYAACNFFGLCHRYLTDAHQKKTYQNTMRCIEARLRLEREKEQQETLILSVIPAHIALSMKSEMLRKVKETAKYHNLQSRDYDDQRSNTKKINVRKATFHDLYIKKHENVTILYADIVNFTPLSEKFTPPELVQILNKLFGKFDQLAQECDCMRIKILGDCYYCVSGLPISRPNHASNCVKMGLKMIEDIKLVREATGVNVDMRIGIHTGRVLCGVLGLKKWQYDTWSDDVTLANHIEAGGVPGRVHISDSTLLSLGNEYEVEEAHGDERDSYIAKLGIKTYFIIPKDVPNTQNQLTMNNGDTRKLSKKMQKLLDTWSNETPFSAQGLGDNDKSDAAKSFVLLEDNLKPLATSFGCTRRRRSENDLEPFTLEFNKQANKCQKGLDDDEENRTASEALFRSLPELRYRYYIINAACIFFAILIIQALILEKNALYFILVIVGLCIFSLAALLCVIDLSKLQRDNHRSLLDQSTYLVTHYYFIRLPLSLILIAVCILTPFAVSWHSSNHSIVESYRNTTITPNISLHQENIYETRLAPMPTIILVPSLTKNSLTYELCHHFEFHILLIQLALLTVSSFMHLYFLLKAFIMIVTVAIYVFYSHYFNVYHIIAKNYGLTSTSLLIQTTLEVIFFILLLIGLDRRIEYMSRLDLLWTVKFQNEKHEVETVSTISRLLLENILPKHVAEIIIKENMSQGLYHESYDNVVVMFASIPNFKEFYVQSDANNDGLECLRLLNEIIAEFDKLLDKNKFSCVEKIKTIGNTYMAAAGLNPGAEHRMTRERYNQNIVALAEFAFAMVAVLEGINRDCFNDFKLRVGMCNGPLVAGIVGAKKPQYDIWGNTVNVASRMDSTGVVSCIHVPEETQKVLFEHGYPCECRGPIYVKGKGNMTTYLVRPRGYMAPTSVINVPSTGTTSNK</sequence>
<keyword evidence="10" id="KW-0460">Magnesium</keyword>
<dbReference type="GO" id="GO:0035556">
    <property type="term" value="P:intracellular signal transduction"/>
    <property type="evidence" value="ECO:0007669"/>
    <property type="project" value="InterPro"/>
</dbReference>
<keyword evidence="13 18" id="KW-0472">Membrane</keyword>
<feature type="transmembrane region" description="Helical" evidence="18">
    <location>
        <begin position="957"/>
        <end position="974"/>
    </location>
</feature>
<feature type="transmembrane region" description="Helical" evidence="18">
    <location>
        <begin position="1478"/>
        <end position="1500"/>
    </location>
</feature>
<evidence type="ECO:0000256" key="15">
    <source>
        <dbReference type="ARBA" id="ARBA00023239"/>
    </source>
</evidence>
<comment type="subcellular location">
    <subcellularLocation>
        <location evidence="3">Membrane</location>
        <topology evidence="3">Multi-pass membrane protein</topology>
    </subcellularLocation>
</comment>
<dbReference type="InterPro" id="IPR032628">
    <property type="entry name" value="AC_N"/>
</dbReference>
<evidence type="ECO:0000256" key="13">
    <source>
        <dbReference type="ARBA" id="ARBA00023136"/>
    </source>
</evidence>
<feature type="region of interest" description="Disordered" evidence="17">
    <location>
        <begin position="736"/>
        <end position="787"/>
    </location>
</feature>
<dbReference type="InterPro" id="IPR001054">
    <property type="entry name" value="A/G_cyclase"/>
</dbReference>
<dbReference type="Pfam" id="PF00211">
    <property type="entry name" value="Guanylate_cyc"/>
    <property type="match status" value="2"/>
</dbReference>
<evidence type="ECO:0000256" key="6">
    <source>
        <dbReference type="ARBA" id="ARBA00022723"/>
    </source>
</evidence>
<dbReference type="SMART" id="SM00044">
    <property type="entry name" value="CYCc"/>
    <property type="match status" value="2"/>
</dbReference>
<dbReference type="PANTHER" id="PTHR45627:SF12">
    <property type="entry name" value="ADENYLATE CYCLASE TYPE 2"/>
    <property type="match status" value="1"/>
</dbReference>
<feature type="compositionally biased region" description="Polar residues" evidence="17">
    <location>
        <begin position="770"/>
        <end position="787"/>
    </location>
</feature>
<dbReference type="PROSITE" id="PS50826">
    <property type="entry name" value="RUN"/>
    <property type="match status" value="1"/>
</dbReference>
<evidence type="ECO:0000256" key="2">
    <source>
        <dbReference type="ARBA" id="ARBA00001946"/>
    </source>
</evidence>
<dbReference type="Pfam" id="PF16214">
    <property type="entry name" value="AC_N"/>
    <property type="match status" value="1"/>
</dbReference>
<comment type="caution">
    <text evidence="21">The sequence shown here is derived from an EMBL/GenBank/DDBJ whole genome shotgun (WGS) entry which is preliminary data.</text>
</comment>
<evidence type="ECO:0000256" key="10">
    <source>
        <dbReference type="ARBA" id="ARBA00022842"/>
    </source>
</evidence>
<keyword evidence="11 18" id="KW-1133">Transmembrane helix</keyword>
<evidence type="ECO:0000256" key="7">
    <source>
        <dbReference type="ARBA" id="ARBA00022737"/>
    </source>
</evidence>
<dbReference type="InterPro" id="IPR029787">
    <property type="entry name" value="Nucleotide_cyclase"/>
</dbReference>
<evidence type="ECO:0000256" key="1">
    <source>
        <dbReference type="ARBA" id="ARBA00001593"/>
    </source>
</evidence>
<feature type="region of interest" description="Disordered" evidence="17">
    <location>
        <begin position="540"/>
        <end position="562"/>
    </location>
</feature>
<evidence type="ECO:0000313" key="21">
    <source>
        <dbReference type="EMBL" id="CAF0823232.1"/>
    </source>
</evidence>
<proteinExistence type="inferred from homology"/>
<dbReference type="GO" id="GO:0006171">
    <property type="term" value="P:cAMP biosynthetic process"/>
    <property type="evidence" value="ECO:0007669"/>
    <property type="project" value="UniProtKB-KW"/>
</dbReference>
<feature type="domain" description="Guanylate cyclase" evidence="19">
    <location>
        <begin position="1111"/>
        <end position="1238"/>
    </location>
</feature>
<dbReference type="GO" id="GO:0005886">
    <property type="term" value="C:plasma membrane"/>
    <property type="evidence" value="ECO:0007669"/>
    <property type="project" value="TreeGrafter"/>
</dbReference>
<dbReference type="PROSITE" id="PS50125">
    <property type="entry name" value="GUANYLATE_CYCLASE_2"/>
    <property type="match status" value="2"/>
</dbReference>
<dbReference type="FunFam" id="3.30.70.1230:FF:000001">
    <property type="entry name" value="Adenylate cyclase"/>
    <property type="match status" value="1"/>
</dbReference>
<feature type="transmembrane region" description="Helical" evidence="18">
    <location>
        <begin position="845"/>
        <end position="863"/>
    </location>
</feature>
<dbReference type="GO" id="GO:0007193">
    <property type="term" value="P:adenylate cyclase-inhibiting G protein-coupled receptor signaling pathway"/>
    <property type="evidence" value="ECO:0007669"/>
    <property type="project" value="TreeGrafter"/>
</dbReference>
<dbReference type="SUPFAM" id="SSF55073">
    <property type="entry name" value="Nucleotide cyclase"/>
    <property type="match status" value="2"/>
</dbReference>
<evidence type="ECO:0000256" key="9">
    <source>
        <dbReference type="ARBA" id="ARBA00022840"/>
    </source>
</evidence>
<name>A0A813UGT8_9BILA</name>
<dbReference type="PANTHER" id="PTHR45627">
    <property type="entry name" value="ADENYLATE CYCLASE TYPE 1"/>
    <property type="match status" value="1"/>
</dbReference>
<keyword evidence="12" id="KW-0115">cAMP biosynthesis</keyword>